<dbReference type="Gene3D" id="3.30.530.20">
    <property type="match status" value="1"/>
</dbReference>
<dbReference type="Pfam" id="PF02121">
    <property type="entry name" value="IP_trans"/>
    <property type="match status" value="1"/>
</dbReference>
<feature type="region of interest" description="Disordered" evidence="1">
    <location>
        <begin position="1087"/>
        <end position="1179"/>
    </location>
</feature>
<dbReference type="PRINTS" id="PR00391">
    <property type="entry name" value="PITRANSFER"/>
</dbReference>
<dbReference type="SUPFAM" id="SSF55961">
    <property type="entry name" value="Bet v1-like"/>
    <property type="match status" value="1"/>
</dbReference>
<name>A0A024WJU9_PLAFA</name>
<feature type="compositionally biased region" description="Acidic residues" evidence="1">
    <location>
        <begin position="1138"/>
        <end position="1149"/>
    </location>
</feature>
<dbReference type="GO" id="GO:0005548">
    <property type="term" value="F:phospholipid transporter activity"/>
    <property type="evidence" value="ECO:0007669"/>
    <property type="project" value="InterPro"/>
</dbReference>
<feature type="region of interest" description="Disordered" evidence="1">
    <location>
        <begin position="503"/>
        <end position="573"/>
    </location>
</feature>
<gene>
    <name evidence="4" type="ORF">PFMALIP_04624</name>
</gene>
<keyword evidence="2" id="KW-1133">Transmembrane helix</keyword>
<dbReference type="OrthoDB" id="18453at2759"/>
<dbReference type="InterPro" id="IPR023393">
    <property type="entry name" value="START-like_dom_sf"/>
</dbReference>
<feature type="transmembrane region" description="Helical" evidence="2">
    <location>
        <begin position="851"/>
        <end position="871"/>
    </location>
</feature>
<dbReference type="InterPro" id="IPR001666">
    <property type="entry name" value="PI_transfer"/>
</dbReference>
<evidence type="ECO:0000256" key="1">
    <source>
        <dbReference type="SAM" id="MobiDB-lite"/>
    </source>
</evidence>
<feature type="region of interest" description="Disordered" evidence="1">
    <location>
        <begin position="735"/>
        <end position="763"/>
    </location>
</feature>
<proteinExistence type="predicted"/>
<feature type="compositionally biased region" description="Basic and acidic residues" evidence="1">
    <location>
        <begin position="1107"/>
        <end position="1117"/>
    </location>
</feature>
<keyword evidence="2" id="KW-0812">Transmembrane</keyword>
<evidence type="ECO:0000313" key="5">
    <source>
        <dbReference type="Proteomes" id="UP000030699"/>
    </source>
</evidence>
<dbReference type="PANTHER" id="PTHR10658:SF11">
    <property type="entry name" value="VIBRATOR, ISOFORM B"/>
    <property type="match status" value="1"/>
</dbReference>
<dbReference type="SUPFAM" id="SSF144000">
    <property type="entry name" value="Oxysterol-binding protein-like"/>
    <property type="match status" value="1"/>
</dbReference>
<feature type="compositionally biased region" description="Basic and acidic residues" evidence="1">
    <location>
        <begin position="549"/>
        <end position="564"/>
    </location>
</feature>
<dbReference type="FunFam" id="3.30.530.20:FF:000075">
    <property type="entry name" value="Phosphatidylinositol transfer protein 2"/>
    <property type="match status" value="1"/>
</dbReference>
<feature type="compositionally biased region" description="Low complexity" evidence="1">
    <location>
        <begin position="1150"/>
        <end position="1175"/>
    </location>
</feature>
<evidence type="ECO:0000256" key="2">
    <source>
        <dbReference type="SAM" id="Phobius"/>
    </source>
</evidence>
<dbReference type="EMBL" id="KI925612">
    <property type="protein sequence ID" value="ETW47273.1"/>
    <property type="molecule type" value="Genomic_DNA"/>
</dbReference>
<evidence type="ECO:0000313" key="4">
    <source>
        <dbReference type="EMBL" id="ETW47273.1"/>
    </source>
</evidence>
<protein>
    <recommendedName>
        <fullName evidence="3">Phosphatidylinositol transfer protein N-terminal domain-containing protein</fullName>
    </recommendedName>
</protein>
<reference evidence="4 5" key="2">
    <citation type="submission" date="2013-02" db="EMBL/GenBank/DDBJ databases">
        <title>The Genome Sequence of Plasmodium falciparum MaliPS096_E11.</title>
        <authorList>
            <consortium name="The Broad Institute Genome Sequencing Platform"/>
            <consortium name="The Broad Institute Genome Sequencing Center for Infectious Disease"/>
            <person name="Neafsey D."/>
            <person name="Cheeseman I."/>
            <person name="Volkman S."/>
            <person name="Adams J."/>
            <person name="Walker B."/>
            <person name="Young S.K."/>
            <person name="Zeng Q."/>
            <person name="Gargeya S."/>
            <person name="Fitzgerald M."/>
            <person name="Haas B."/>
            <person name="Abouelleil A."/>
            <person name="Alvarado L."/>
            <person name="Arachchi H.M."/>
            <person name="Berlin A.M."/>
            <person name="Chapman S.B."/>
            <person name="Dewar J."/>
            <person name="Goldberg J."/>
            <person name="Griggs A."/>
            <person name="Gujja S."/>
            <person name="Hansen M."/>
            <person name="Howarth C."/>
            <person name="Imamovic A."/>
            <person name="Larimer J."/>
            <person name="McCowan C."/>
            <person name="Murphy C."/>
            <person name="Neiman D."/>
            <person name="Pearson M."/>
            <person name="Priest M."/>
            <person name="Roberts A."/>
            <person name="Saif S."/>
            <person name="Shea T."/>
            <person name="Sisk P."/>
            <person name="Sykes S."/>
            <person name="Wortman J."/>
            <person name="Nusbaum C."/>
            <person name="Birren B."/>
        </authorList>
    </citation>
    <scope>NUCLEOTIDE SEQUENCE [LARGE SCALE GENOMIC DNA]</scope>
    <source>
        <strain evidence="4 5">MaliPS096_E11</strain>
    </source>
</reference>
<accession>A0A024WJU9</accession>
<dbReference type="InterPro" id="IPR055261">
    <property type="entry name" value="PI_transfer_N"/>
</dbReference>
<feature type="region of interest" description="Disordered" evidence="1">
    <location>
        <begin position="665"/>
        <end position="687"/>
    </location>
</feature>
<reference evidence="4 5" key="1">
    <citation type="submission" date="2013-02" db="EMBL/GenBank/DDBJ databases">
        <title>The Genome Annotation of Plasmodium falciparum MaliPS096_E11.</title>
        <authorList>
            <consortium name="The Broad Institute Genome Sequencing Platform"/>
            <consortium name="The Broad Institute Genome Sequencing Center for Infectious Disease"/>
            <person name="Neafsey D."/>
            <person name="Hoffman S."/>
            <person name="Volkman S."/>
            <person name="Rosenthal P."/>
            <person name="Walker B."/>
            <person name="Young S.K."/>
            <person name="Zeng Q."/>
            <person name="Gargeya S."/>
            <person name="Fitzgerald M."/>
            <person name="Haas B."/>
            <person name="Abouelleil A."/>
            <person name="Allen A.W."/>
            <person name="Alvarado L."/>
            <person name="Arachchi H.M."/>
            <person name="Berlin A.M."/>
            <person name="Chapman S.B."/>
            <person name="Gainer-Dewar J."/>
            <person name="Goldberg J."/>
            <person name="Griggs A."/>
            <person name="Gujja S."/>
            <person name="Hansen M."/>
            <person name="Howarth C."/>
            <person name="Imamovic A."/>
            <person name="Ireland A."/>
            <person name="Larimer J."/>
            <person name="McCowan C."/>
            <person name="Murphy C."/>
            <person name="Pearson M."/>
            <person name="Poon T.W."/>
            <person name="Priest M."/>
            <person name="Roberts A."/>
            <person name="Saif S."/>
            <person name="Shea T."/>
            <person name="Sisk P."/>
            <person name="Sykes S."/>
            <person name="Wortman J."/>
            <person name="Nusbaum C."/>
            <person name="Birren B."/>
        </authorList>
    </citation>
    <scope>NUCLEOTIDE SEQUENCE [LARGE SCALE GENOMIC DNA]</scope>
    <source>
        <strain evidence="4 5">MaliPS096_E11</strain>
    </source>
</reference>
<feature type="domain" description="Phosphatidylinositol transfer protein N-terminal" evidence="3">
    <location>
        <begin position="1"/>
        <end position="261"/>
    </location>
</feature>
<sequence>MKIVEFRLAMPLTIEEYKVCQLYFVAKASLEDAENNINSNCEKGDENNDSKKGIVILKNESYINEDGTCGQYTYKRINLINKLPKWLLNFIDPKYCIIDEKSWNAYPYLKTVYESSGFPKAKIQVESAHFNGYDTEENALNLSEEALSLRKVIYVDIVNDKISYKDYNESEDPSLFYSDKAKRGKLEKNWKENHSIIMTCYKVFTINIPYFGIFCSKLENWIISALRDNILKYHRKAFCWIDEWIDLTIDDIRNLERDVQKKLNKFWNDSQDENVTDDILDEENNNKNENVKDQYVIHHNNNEENNDTLSNDIIDSLTFKNNQKDDIQRNMSNGNNMMNNDKICNNNNNNIYYNGNIHNNECTNKQNLSQGNDQGRKEISKDLPNGTYITSSLNMDNDNLDFICTKYNEAYDDNDKENNKDMKKKNINININDMQGEKQIIQNENTLNNKMINVYGDNNINNINNIARNKSVITKSTSLLFPNDLTIKNNLNGNHNNVIDNIEKKKKNNDNNNDDDNYVDNNHYNNNDDNHINYNNKDTPNYHTHKNKRIVDNKKSQDMPKNKNDGTINNYNLPYSKESNKEIDINNHHYNNYICVNDKDEIVHSKLILSDNDLSQYHNEENKTISNNSHYISTLQNNTDQFNGIFVTNYDHIFNKKMEKETCSSNKKMNKLKKRKKKKGLKMKTQDDKNKFVESAVNNYWDNKMDKNFNKKNYITSENFNDKYEGYSDNNKNNYDMSYINDDNNKEKKKKSKKKRACQKSEQMNEKRNILNYFYKKDDLYNTYNNNYVDKLYMNIDPCGLYDIKNIMSTLLNVETKNEHVDTFKNIESHITKLPIFHNNKMNNKKKNKHLYLFYFIFNIISIMSCMYSFISLYLYFKIYFLSFFLLFFCICIIYIYISNHKPINHMYKCSLNIPYNINYVINFLTSHNKYHPNEINKKVFKTKNDNIQYVYSTFNIYCKSILFKIFPCHIFFKPRKILCTQFTQICNSDNNILKDKEGGLRKYIILQYTNKNTKAFLKSLEFNEDINKLDMNIYKNVIGLKRNDKEEEFFKHGQIKIEDVNNENFNNEQMKNKYNDEEKMDISKSLKSDFLEKDQSQVITSEEDSEMKSSCREKNNNIKMGIPKMKNNSNYNKNDDNNNDDNNNDDNNDGNNNNDENDDNNYGNNNNNNNNNNSVDKCKGGNTNEPCHYVDDTKKWSSDLNQNSEYHIYNNLNYISAYCYKHIKKLLDNVIKKIICSILLKYKYVYKYFKKYYYNKYVNVDGCDIFLIQEKKDNTCELIFYTYYNYNSFFFNESINYTRCNNIREKLLTVDIPKYFKHENIFYCDKYYVEEKNETLLFLEKKKIEKEICKNIFFNINSNETYNKNILLYIYELTYKGYFNEKFLSSIHNIDDTFFIRNISKVFLYIIQNINLYDVKQFKNISEFIKNKKNKIDYTDEYFISNIIHIINTLPLLHYTFSTSLIFPKKNEKIECSYEQSNIDITLKNDNPITFFIIAENYKNKTKITSELILKTLCTFDQIIIYMQHQMQITNKSNYNITFNYPHIILRNLLHGHMNFSFAHKMVIKDTLSNTAEIRFIDKDKSNGELFGVIKRNELITDFLSGNIFDKIILNNDKQYNSVKDIKINVIHKENTKNLIK</sequence>
<evidence type="ECO:0000259" key="3">
    <source>
        <dbReference type="Pfam" id="PF02121"/>
    </source>
</evidence>
<dbReference type="InterPro" id="IPR037239">
    <property type="entry name" value="OSBP_sf"/>
</dbReference>
<feature type="transmembrane region" description="Helical" evidence="2">
    <location>
        <begin position="877"/>
        <end position="898"/>
    </location>
</feature>
<feature type="compositionally biased region" description="Basic residues" evidence="1">
    <location>
        <begin position="747"/>
        <end position="758"/>
    </location>
</feature>
<feature type="compositionally biased region" description="Basic residues" evidence="1">
    <location>
        <begin position="668"/>
        <end position="682"/>
    </location>
</feature>
<keyword evidence="2" id="KW-0472">Membrane</keyword>
<dbReference type="PANTHER" id="PTHR10658">
    <property type="entry name" value="PHOSPHATIDYLINOSITOL TRANSFER PROTEIN"/>
    <property type="match status" value="1"/>
</dbReference>
<organism evidence="4 5">
    <name type="scientific">Plasmodium falciparum MaliPS096_E11</name>
    <dbReference type="NCBI Taxonomy" id="1036727"/>
    <lineage>
        <taxon>Eukaryota</taxon>
        <taxon>Sar</taxon>
        <taxon>Alveolata</taxon>
        <taxon>Apicomplexa</taxon>
        <taxon>Aconoidasida</taxon>
        <taxon>Haemosporida</taxon>
        <taxon>Plasmodiidae</taxon>
        <taxon>Plasmodium</taxon>
        <taxon>Plasmodium (Laverania)</taxon>
    </lineage>
</organism>
<feature type="compositionally biased region" description="Basic and acidic residues" evidence="1">
    <location>
        <begin position="1087"/>
        <end position="1096"/>
    </location>
</feature>
<dbReference type="Proteomes" id="UP000030699">
    <property type="component" value="Unassembled WGS sequence"/>
</dbReference>